<organism evidence="1 2">
    <name type="scientific">Jaapia argillacea MUCL 33604</name>
    <dbReference type="NCBI Taxonomy" id="933084"/>
    <lineage>
        <taxon>Eukaryota</taxon>
        <taxon>Fungi</taxon>
        <taxon>Dikarya</taxon>
        <taxon>Basidiomycota</taxon>
        <taxon>Agaricomycotina</taxon>
        <taxon>Agaricomycetes</taxon>
        <taxon>Agaricomycetidae</taxon>
        <taxon>Jaapiales</taxon>
        <taxon>Jaapiaceae</taxon>
        <taxon>Jaapia</taxon>
    </lineage>
</organism>
<protein>
    <submittedName>
        <fullName evidence="1">Uncharacterized protein</fullName>
    </submittedName>
</protein>
<dbReference type="AlphaFoldDB" id="A0A067PD07"/>
<sequence length="607" mass="69429">MSQKLLPVWKNARVNTGGIPDCPPYMSEPAWAHLLFGKACQSCGKRRARKIDFRILRRVCVRCRRRYLSFDNDRGSSFLWRDPRTMEDLLPTTLLGPRSDLTYWWEPDVDRLSKKLETLRDDVEQQKPGAAQVLDNFICTTRSEAQLIIKRAAAYERWAEQQEQLFKSSQAKLKRERLTEIETRLTAMGWTCEDILTVISLREVDNGCLLTDRRWDQICPALVAHLEKHNTEKLALARNKQIESRYRIFADRYRTFKGTVHPSRWVLLPSESEASELEPCRSLIHAPVDVDMTSVTFSKIVDDLPRITTSWATVRATALLDLLPEHLRRPFVDEGPTFLTDSSSPAPSRIDLAMHTFTCSTGHSLKIRFGVQGGMAESCHRKAFDTSNGTTMLQFSSRASEAVASLARVSGLTHEALLVVDLDRLESRFLCKGCPPRIVNIRTKIGYTWRQAVQHYVTKASHLAPAWDLISTERITSIDRFDRAWDQTAWICCHCTVCLKGAMTRSAVVKHCRDSHQMPTSEEGRDFFFDPFQDRIQAITSTIRVDTDGIPFDLSKKFKCLRCGAFTKPSKHKKRNDDKFSQAEVEDHLRSVHAIHISVQVKGRDFA</sequence>
<proteinExistence type="predicted"/>
<accession>A0A067PD07</accession>
<evidence type="ECO:0000313" key="2">
    <source>
        <dbReference type="Proteomes" id="UP000027265"/>
    </source>
</evidence>
<gene>
    <name evidence="1" type="ORF">JAAARDRAFT_40747</name>
</gene>
<dbReference type="EMBL" id="KL197745">
    <property type="protein sequence ID" value="KDQ51725.1"/>
    <property type="molecule type" value="Genomic_DNA"/>
</dbReference>
<dbReference type="InParanoid" id="A0A067PD07"/>
<name>A0A067PD07_9AGAM</name>
<dbReference type="Proteomes" id="UP000027265">
    <property type="component" value="Unassembled WGS sequence"/>
</dbReference>
<dbReference type="HOGENOM" id="CLU_010790_5_0_1"/>
<dbReference type="STRING" id="933084.A0A067PD07"/>
<dbReference type="OrthoDB" id="2322499at2759"/>
<keyword evidence="2" id="KW-1185">Reference proteome</keyword>
<reference evidence="2" key="1">
    <citation type="journal article" date="2014" name="Proc. Natl. Acad. Sci. U.S.A.">
        <title>Extensive sampling of basidiomycete genomes demonstrates inadequacy of the white-rot/brown-rot paradigm for wood decay fungi.</title>
        <authorList>
            <person name="Riley R."/>
            <person name="Salamov A.A."/>
            <person name="Brown D.W."/>
            <person name="Nagy L.G."/>
            <person name="Floudas D."/>
            <person name="Held B.W."/>
            <person name="Levasseur A."/>
            <person name="Lombard V."/>
            <person name="Morin E."/>
            <person name="Otillar R."/>
            <person name="Lindquist E.A."/>
            <person name="Sun H."/>
            <person name="LaButti K.M."/>
            <person name="Schmutz J."/>
            <person name="Jabbour D."/>
            <person name="Luo H."/>
            <person name="Baker S.E."/>
            <person name="Pisabarro A.G."/>
            <person name="Walton J.D."/>
            <person name="Blanchette R.A."/>
            <person name="Henrissat B."/>
            <person name="Martin F."/>
            <person name="Cullen D."/>
            <person name="Hibbett D.S."/>
            <person name="Grigoriev I.V."/>
        </authorList>
    </citation>
    <scope>NUCLEOTIDE SEQUENCE [LARGE SCALE GENOMIC DNA]</scope>
    <source>
        <strain evidence="2">MUCL 33604</strain>
    </source>
</reference>
<evidence type="ECO:0000313" key="1">
    <source>
        <dbReference type="EMBL" id="KDQ51725.1"/>
    </source>
</evidence>